<dbReference type="InterPro" id="IPR008979">
    <property type="entry name" value="Galactose-bd-like_sf"/>
</dbReference>
<sequence length="588" mass="65645">MKVFQKILIVLLAFSLSVPTGAKASPTEEVKINLDHLDFLNEEVTIDGKDMLITHIYSEYPEYNWVDASGEGIACVDDVARAAIVYLNHYEQTGNKESLDKAKKALNFVMYMQAEDGEFYNFINHDFSINTDGSTSKKSFDWWAARGMWALGHGYRVFSKVDQTYAKELEKSFLLANDALQRKVNKSYGQYHEVHGYKIPSWISGFDAMSNSLLGLAEFYQAKPLPVIKDSMLKVGRGLEEYQFGTYDQYPFGAHLDWEGSPTLWHAWGSGQAFALAKAGAVLKKKEWIDSAKKEADEWFSHLLVTGMIKEMAPTASNDEQIAYGVSMLTQAYAELYKATHQKKYAQYAGITASWFTGNNDAKFVMYDSNTGRGYDGLNGQTGKVNMNSGAESTIESLLAIQAIQLIPQAKSLLQVKTTDRHTTSVYEAENFTTLEGNPEIITPASAWTGDALYSGKVVKLSKNDSIQLEVETKKPGEYLVNAALERKNSDEAINLEVRVDGRLISSTLVSDSPDTDYLSLVKLSDPIQLTTGKHKVTLTLKSNSSEALLVDNVVLQPVEEYATFVKENDETFKLERNLVKGKNKLKF</sequence>
<proteinExistence type="predicted"/>
<dbReference type="EMBL" id="JALIRP010000012">
    <property type="protein sequence ID" value="MCJ8014508.1"/>
    <property type="molecule type" value="Genomic_DNA"/>
</dbReference>
<dbReference type="Gene3D" id="2.60.120.260">
    <property type="entry name" value="Galactose-binding domain-like"/>
    <property type="match status" value="1"/>
</dbReference>
<dbReference type="AlphaFoldDB" id="A0A9X2B8I1"/>
<keyword evidence="3" id="KW-1185">Reference proteome</keyword>
<organism evidence="2 3">
    <name type="scientific">Paenibacillus mangrovi</name>
    <dbReference type="NCBI Taxonomy" id="2931978"/>
    <lineage>
        <taxon>Bacteria</taxon>
        <taxon>Bacillati</taxon>
        <taxon>Bacillota</taxon>
        <taxon>Bacilli</taxon>
        <taxon>Bacillales</taxon>
        <taxon>Paenibacillaceae</taxon>
        <taxon>Paenibacillus</taxon>
    </lineage>
</organism>
<feature type="signal peptide" evidence="1">
    <location>
        <begin position="1"/>
        <end position="24"/>
    </location>
</feature>
<dbReference type="InterPro" id="IPR012341">
    <property type="entry name" value="6hp_glycosidase-like_sf"/>
</dbReference>
<dbReference type="RefSeq" id="WP_244729258.1">
    <property type="nucleotide sequence ID" value="NZ_JALIRP010000012.1"/>
</dbReference>
<dbReference type="InterPro" id="IPR008928">
    <property type="entry name" value="6-hairpin_glycosidase_sf"/>
</dbReference>
<dbReference type="SUPFAM" id="SSF49785">
    <property type="entry name" value="Galactose-binding domain-like"/>
    <property type="match status" value="1"/>
</dbReference>
<evidence type="ECO:0000313" key="2">
    <source>
        <dbReference type="EMBL" id="MCJ8014508.1"/>
    </source>
</evidence>
<dbReference type="GO" id="GO:0005975">
    <property type="term" value="P:carbohydrate metabolic process"/>
    <property type="evidence" value="ECO:0007669"/>
    <property type="project" value="InterPro"/>
</dbReference>
<name>A0A9X2B8I1_9BACL</name>
<dbReference type="Proteomes" id="UP001139347">
    <property type="component" value="Unassembled WGS sequence"/>
</dbReference>
<comment type="caution">
    <text evidence="2">The sequence shown here is derived from an EMBL/GenBank/DDBJ whole genome shotgun (WGS) entry which is preliminary data.</text>
</comment>
<protein>
    <recommendedName>
        <fullName evidence="4">Glycosyl hydrolase</fullName>
    </recommendedName>
</protein>
<dbReference type="SUPFAM" id="SSF48208">
    <property type="entry name" value="Six-hairpin glycosidases"/>
    <property type="match status" value="1"/>
</dbReference>
<evidence type="ECO:0008006" key="4">
    <source>
        <dbReference type="Google" id="ProtNLM"/>
    </source>
</evidence>
<dbReference type="Gene3D" id="1.50.10.10">
    <property type="match status" value="1"/>
</dbReference>
<keyword evidence="1" id="KW-0732">Signal</keyword>
<feature type="chain" id="PRO_5040838271" description="Glycosyl hydrolase" evidence="1">
    <location>
        <begin position="25"/>
        <end position="588"/>
    </location>
</feature>
<evidence type="ECO:0000313" key="3">
    <source>
        <dbReference type="Proteomes" id="UP001139347"/>
    </source>
</evidence>
<accession>A0A9X2B8I1</accession>
<evidence type="ECO:0000256" key="1">
    <source>
        <dbReference type="SAM" id="SignalP"/>
    </source>
</evidence>
<gene>
    <name evidence="2" type="ORF">MUG84_22670</name>
</gene>
<reference evidence="2" key="1">
    <citation type="submission" date="2022-04" db="EMBL/GenBank/DDBJ databases">
        <title>Paenibacillus mangrovi sp. nov., a novel endophytic bacterium isolated from bark of Kandelia candel.</title>
        <authorList>
            <person name="Tuo L."/>
        </authorList>
    </citation>
    <scope>NUCLEOTIDE SEQUENCE</scope>
    <source>
        <strain evidence="2">KQZ6P-2</strain>
    </source>
</reference>